<evidence type="ECO:0000313" key="3">
    <source>
        <dbReference type="WBParaSite" id="sdigi.contig892.g9957.t1"/>
    </source>
</evidence>
<keyword evidence="2" id="KW-1185">Reference proteome</keyword>
<sequence length="298" mass="33705">MPTIEIAVMKPPDMSQKTDRIKFFQILEEIENTACSGGRNTTEFWYLAYKRYIDELGFDDEVWEILQNDKKQFEQNLLPFLLANDKYRYDILSHDNGSVKAFRLSTEIIDIPTYSSQLIIQCANDIRNIAKRYEAEYNITTYSLLWQLADQLDVIWPQTLQDLCISALIIIPISLLIIPKPYCAILIALTVSSIALGTIGLMAFWDINLDATTMITIAMSIGFSADFAIHITYSYTTCHSNSIPHEQLSKTLEMVGWPILQASVSVLLGILPLATVNLYIVQACFKTVMLIIIIGKAA</sequence>
<dbReference type="GO" id="GO:0030659">
    <property type="term" value="C:cytoplasmic vesicle membrane"/>
    <property type="evidence" value="ECO:0007669"/>
    <property type="project" value="TreeGrafter"/>
</dbReference>
<dbReference type="PANTHER" id="PTHR10796:SF124">
    <property type="entry name" value="SSD DOMAIN-CONTAINING PROTEIN"/>
    <property type="match status" value="1"/>
</dbReference>
<dbReference type="WBParaSite" id="sdigi.contig892.g9957.t1">
    <property type="protein sequence ID" value="sdigi.contig892.g9957.t1"/>
    <property type="gene ID" value="sdigi.contig892.g9957"/>
</dbReference>
<dbReference type="GO" id="GO:0005886">
    <property type="term" value="C:plasma membrane"/>
    <property type="evidence" value="ECO:0007669"/>
    <property type="project" value="TreeGrafter"/>
</dbReference>
<keyword evidence="1" id="KW-1133">Transmembrane helix</keyword>
<feature type="transmembrane region" description="Helical" evidence="1">
    <location>
        <begin position="254"/>
        <end position="273"/>
    </location>
</feature>
<evidence type="ECO:0000256" key="1">
    <source>
        <dbReference type="SAM" id="Phobius"/>
    </source>
</evidence>
<evidence type="ECO:0000313" key="2">
    <source>
        <dbReference type="Proteomes" id="UP000887581"/>
    </source>
</evidence>
<dbReference type="AlphaFoldDB" id="A0A915Q7Y6"/>
<feature type="transmembrane region" description="Helical" evidence="1">
    <location>
        <begin position="160"/>
        <end position="178"/>
    </location>
</feature>
<name>A0A915Q7Y6_9BILA</name>
<reference evidence="3" key="1">
    <citation type="submission" date="2022-11" db="UniProtKB">
        <authorList>
            <consortium name="WormBaseParasite"/>
        </authorList>
    </citation>
    <scope>IDENTIFICATION</scope>
</reference>
<dbReference type="Gene3D" id="1.20.1640.10">
    <property type="entry name" value="Multidrug efflux transporter AcrB transmembrane domain"/>
    <property type="match status" value="1"/>
</dbReference>
<dbReference type="GO" id="GO:0018996">
    <property type="term" value="P:molting cycle, collagen and cuticulin-based cuticle"/>
    <property type="evidence" value="ECO:0007669"/>
    <property type="project" value="TreeGrafter"/>
</dbReference>
<feature type="transmembrane region" description="Helical" evidence="1">
    <location>
        <begin position="185"/>
        <end position="205"/>
    </location>
</feature>
<dbReference type="Proteomes" id="UP000887581">
    <property type="component" value="Unplaced"/>
</dbReference>
<dbReference type="InterPro" id="IPR051697">
    <property type="entry name" value="Patched_domain-protein"/>
</dbReference>
<protein>
    <submittedName>
        <fullName evidence="3">SSD domain-containing protein</fullName>
    </submittedName>
</protein>
<dbReference type="PANTHER" id="PTHR10796">
    <property type="entry name" value="PATCHED-RELATED"/>
    <property type="match status" value="1"/>
</dbReference>
<organism evidence="2 3">
    <name type="scientific">Setaria digitata</name>
    <dbReference type="NCBI Taxonomy" id="48799"/>
    <lineage>
        <taxon>Eukaryota</taxon>
        <taxon>Metazoa</taxon>
        <taxon>Ecdysozoa</taxon>
        <taxon>Nematoda</taxon>
        <taxon>Chromadorea</taxon>
        <taxon>Rhabditida</taxon>
        <taxon>Spirurina</taxon>
        <taxon>Spiruromorpha</taxon>
        <taxon>Filarioidea</taxon>
        <taxon>Setariidae</taxon>
        <taxon>Setaria</taxon>
    </lineage>
</organism>
<keyword evidence="1" id="KW-0812">Transmembrane</keyword>
<proteinExistence type="predicted"/>
<dbReference type="SUPFAM" id="SSF82866">
    <property type="entry name" value="Multidrug efflux transporter AcrB transmembrane domain"/>
    <property type="match status" value="1"/>
</dbReference>
<keyword evidence="1" id="KW-0472">Membrane</keyword>
<accession>A0A915Q7Y6</accession>
<dbReference type="GO" id="GO:0006897">
    <property type="term" value="P:endocytosis"/>
    <property type="evidence" value="ECO:0007669"/>
    <property type="project" value="TreeGrafter"/>
</dbReference>